<evidence type="ECO:0000256" key="3">
    <source>
        <dbReference type="SAM" id="Phobius"/>
    </source>
</evidence>
<keyword evidence="1" id="KW-0479">Metal-binding</keyword>
<dbReference type="SUPFAM" id="SSF56300">
    <property type="entry name" value="Metallo-dependent phosphatases"/>
    <property type="match status" value="1"/>
</dbReference>
<evidence type="ECO:0000256" key="1">
    <source>
        <dbReference type="ARBA" id="ARBA00022723"/>
    </source>
</evidence>
<feature type="transmembrane region" description="Helical" evidence="3">
    <location>
        <begin position="6"/>
        <end position="21"/>
    </location>
</feature>
<feature type="transmembrane region" description="Helical" evidence="3">
    <location>
        <begin position="41"/>
        <end position="61"/>
    </location>
</feature>
<accession>A0A5C6RTY8</accession>
<dbReference type="Pfam" id="PF00149">
    <property type="entry name" value="Metallophos"/>
    <property type="match status" value="1"/>
</dbReference>
<keyword evidence="6" id="KW-1185">Reference proteome</keyword>
<organism evidence="5 6">
    <name type="scientific">Vicingus serpentipes</name>
    <dbReference type="NCBI Taxonomy" id="1926625"/>
    <lineage>
        <taxon>Bacteria</taxon>
        <taxon>Pseudomonadati</taxon>
        <taxon>Bacteroidota</taxon>
        <taxon>Flavobacteriia</taxon>
        <taxon>Flavobacteriales</taxon>
        <taxon>Vicingaceae</taxon>
        <taxon>Vicingus</taxon>
    </lineage>
</organism>
<dbReference type="CDD" id="cd07385">
    <property type="entry name" value="MPP_YkuE_C"/>
    <property type="match status" value="1"/>
</dbReference>
<evidence type="ECO:0000256" key="2">
    <source>
        <dbReference type="ARBA" id="ARBA00022801"/>
    </source>
</evidence>
<comment type="caution">
    <text evidence="5">The sequence shown here is derived from an EMBL/GenBank/DDBJ whole genome shotgun (WGS) entry which is preliminary data.</text>
</comment>
<dbReference type="EMBL" id="VOOS01000003">
    <property type="protein sequence ID" value="TXB65479.1"/>
    <property type="molecule type" value="Genomic_DNA"/>
</dbReference>
<reference evidence="5 6" key="1">
    <citation type="submission" date="2019-08" db="EMBL/GenBank/DDBJ databases">
        <title>Genome of Vicingus serpentipes NCIMB 15042.</title>
        <authorList>
            <person name="Bowman J.P."/>
        </authorList>
    </citation>
    <scope>NUCLEOTIDE SEQUENCE [LARGE SCALE GENOMIC DNA]</scope>
    <source>
        <strain evidence="5 6">NCIMB 15042</strain>
    </source>
</reference>
<dbReference type="InterPro" id="IPR029052">
    <property type="entry name" value="Metallo-depent_PP-like"/>
</dbReference>
<dbReference type="RefSeq" id="WP_147100549.1">
    <property type="nucleotide sequence ID" value="NZ_VOOS01000003.1"/>
</dbReference>
<dbReference type="InterPro" id="IPR004843">
    <property type="entry name" value="Calcineurin-like_PHP"/>
</dbReference>
<evidence type="ECO:0000259" key="4">
    <source>
        <dbReference type="Pfam" id="PF00149"/>
    </source>
</evidence>
<dbReference type="OrthoDB" id="9780884at2"/>
<sequence>MYLKFILTSIFFIVIIDWYYYRSFNAIVKKITHNLKQPLQIAYWIYTAATIGLMFYIASYFSSNIKPPKIVRVYVLGFVFVVLISKLIGCIFIIAHDIEILIIYLKKKLNPTIKSEGKNQITRKDFLKKTGVIVSALPFGTLVFGMLKSAFDYTVKRKSITIENLPDSFKGLRIVQISDLHVGSFISTEPLETAIKIIKQQKPDIIFFTGDLVNDITEEAIPFIETLKTISAPMGVFSILGNHDYGDYYYQKDDLAGKKHNYDLMKTVHAKLGWKLLLNENHILTKNNERLAILGVENWGGALRFPKYGDIDKAKVGCLEDDVKLLLSHDPSHWDAIILPEHKDIVLTFSGHTHGMQFGIEIPGFKWSPSKYLYKQWAGLYKKNNQYIYVNRGLGFLGYPGRVGILPEITVIELD</sequence>
<name>A0A5C6RTY8_9FLAO</name>
<dbReference type="GO" id="GO:0016020">
    <property type="term" value="C:membrane"/>
    <property type="evidence" value="ECO:0007669"/>
    <property type="project" value="GOC"/>
</dbReference>
<keyword evidence="3" id="KW-0472">Membrane</keyword>
<dbReference type="InterPro" id="IPR051158">
    <property type="entry name" value="Metallophosphoesterase_sf"/>
</dbReference>
<proteinExistence type="predicted"/>
<dbReference type="GO" id="GO:0008758">
    <property type="term" value="F:UDP-2,3-diacylglucosamine hydrolase activity"/>
    <property type="evidence" value="ECO:0007669"/>
    <property type="project" value="TreeGrafter"/>
</dbReference>
<protein>
    <submittedName>
        <fullName evidence="5">Metallophosphoesterase</fullName>
    </submittedName>
</protein>
<dbReference type="GO" id="GO:0046872">
    <property type="term" value="F:metal ion binding"/>
    <property type="evidence" value="ECO:0007669"/>
    <property type="project" value="UniProtKB-KW"/>
</dbReference>
<dbReference type="PANTHER" id="PTHR31302">
    <property type="entry name" value="TRANSMEMBRANE PROTEIN WITH METALLOPHOSPHOESTERASE DOMAIN-RELATED"/>
    <property type="match status" value="1"/>
</dbReference>
<dbReference type="AlphaFoldDB" id="A0A5C6RTY8"/>
<evidence type="ECO:0000313" key="5">
    <source>
        <dbReference type="EMBL" id="TXB65479.1"/>
    </source>
</evidence>
<gene>
    <name evidence="5" type="ORF">FRY74_08640</name>
</gene>
<feature type="transmembrane region" description="Helical" evidence="3">
    <location>
        <begin position="73"/>
        <end position="105"/>
    </location>
</feature>
<dbReference type="GO" id="GO:0009245">
    <property type="term" value="P:lipid A biosynthetic process"/>
    <property type="evidence" value="ECO:0007669"/>
    <property type="project" value="TreeGrafter"/>
</dbReference>
<keyword evidence="2" id="KW-0378">Hydrolase</keyword>
<dbReference type="Proteomes" id="UP000321721">
    <property type="component" value="Unassembled WGS sequence"/>
</dbReference>
<keyword evidence="3" id="KW-1133">Transmembrane helix</keyword>
<dbReference type="PANTHER" id="PTHR31302:SF31">
    <property type="entry name" value="PHOSPHODIESTERASE YAEI"/>
    <property type="match status" value="1"/>
</dbReference>
<dbReference type="Gene3D" id="3.60.21.10">
    <property type="match status" value="1"/>
</dbReference>
<feature type="domain" description="Calcineurin-like phosphoesterase" evidence="4">
    <location>
        <begin position="172"/>
        <end position="355"/>
    </location>
</feature>
<evidence type="ECO:0000313" key="6">
    <source>
        <dbReference type="Proteomes" id="UP000321721"/>
    </source>
</evidence>
<keyword evidence="3" id="KW-0812">Transmembrane</keyword>